<gene>
    <name evidence="1" type="ORF">NQ318_020670</name>
</gene>
<reference evidence="1" key="1">
    <citation type="journal article" date="2023" name="Insect Mol. Biol.">
        <title>Genome sequencing provides insights into the evolution of gene families encoding plant cell wall-degrading enzymes in longhorned beetles.</title>
        <authorList>
            <person name="Shin N.R."/>
            <person name="Okamura Y."/>
            <person name="Kirsch R."/>
            <person name="Pauchet Y."/>
        </authorList>
    </citation>
    <scope>NUCLEOTIDE SEQUENCE</scope>
    <source>
        <strain evidence="1">AMC_N1</strain>
    </source>
</reference>
<name>A0AAV8XY35_9CUCU</name>
<dbReference type="AlphaFoldDB" id="A0AAV8XY35"/>
<comment type="caution">
    <text evidence="1">The sequence shown here is derived from an EMBL/GenBank/DDBJ whole genome shotgun (WGS) entry which is preliminary data.</text>
</comment>
<proteinExistence type="predicted"/>
<dbReference type="Proteomes" id="UP001162162">
    <property type="component" value="Unassembled WGS sequence"/>
</dbReference>
<evidence type="ECO:0000313" key="2">
    <source>
        <dbReference type="Proteomes" id="UP001162162"/>
    </source>
</evidence>
<sequence>MSKIYQCHYKADGFTVDTDKDNGAKCVKIKKAFSCDRICKDNITSSSRNVFISADNSVHQAYCDSAVAKTRANGKEQGTDIEPTQFWSNSLTRCLWCLATPWTMTPTMKLYNAGGCETRSPAIKHMCENISILRLTTTAID</sequence>
<keyword evidence="2" id="KW-1185">Reference proteome</keyword>
<protein>
    <submittedName>
        <fullName evidence="1">Uncharacterized protein</fullName>
    </submittedName>
</protein>
<organism evidence="1 2">
    <name type="scientific">Aromia moschata</name>
    <dbReference type="NCBI Taxonomy" id="1265417"/>
    <lineage>
        <taxon>Eukaryota</taxon>
        <taxon>Metazoa</taxon>
        <taxon>Ecdysozoa</taxon>
        <taxon>Arthropoda</taxon>
        <taxon>Hexapoda</taxon>
        <taxon>Insecta</taxon>
        <taxon>Pterygota</taxon>
        <taxon>Neoptera</taxon>
        <taxon>Endopterygota</taxon>
        <taxon>Coleoptera</taxon>
        <taxon>Polyphaga</taxon>
        <taxon>Cucujiformia</taxon>
        <taxon>Chrysomeloidea</taxon>
        <taxon>Cerambycidae</taxon>
        <taxon>Cerambycinae</taxon>
        <taxon>Callichromatini</taxon>
        <taxon>Aromia</taxon>
    </lineage>
</organism>
<accession>A0AAV8XY35</accession>
<evidence type="ECO:0000313" key="1">
    <source>
        <dbReference type="EMBL" id="KAJ8943419.1"/>
    </source>
</evidence>
<dbReference type="EMBL" id="JAPWTK010000290">
    <property type="protein sequence ID" value="KAJ8943419.1"/>
    <property type="molecule type" value="Genomic_DNA"/>
</dbReference>